<dbReference type="Proteomes" id="UP001447979">
    <property type="component" value="Unassembled WGS sequence"/>
</dbReference>
<dbReference type="SUPFAM" id="SSF56752">
    <property type="entry name" value="D-aminoacid aminotransferase-like PLP-dependent enzymes"/>
    <property type="match status" value="1"/>
</dbReference>
<accession>A0ABV1CF01</accession>
<name>A0ABV1CF01_9FIRM</name>
<comment type="caution">
    <text evidence="1">The sequence shown here is derived from an EMBL/GenBank/DDBJ whole genome shotgun (WGS) entry which is preliminary data.</text>
</comment>
<evidence type="ECO:0000313" key="2">
    <source>
        <dbReference type="Proteomes" id="UP001447979"/>
    </source>
</evidence>
<dbReference type="InterPro" id="IPR036038">
    <property type="entry name" value="Aminotransferase-like"/>
</dbReference>
<dbReference type="EMBL" id="JBBMFO010000019">
    <property type="protein sequence ID" value="MEQ2401261.1"/>
    <property type="molecule type" value="Genomic_DNA"/>
</dbReference>
<protein>
    <recommendedName>
        <fullName evidence="3">Branched-chain-amino-acid transaminase</fullName>
    </recommendedName>
</protein>
<keyword evidence="2" id="KW-1185">Reference proteome</keyword>
<dbReference type="RefSeq" id="WP_349170903.1">
    <property type="nucleotide sequence ID" value="NZ_JBBMFO010000019.1"/>
</dbReference>
<proteinExistence type="predicted"/>
<gene>
    <name evidence="1" type="ORF">WMO19_06525</name>
</gene>
<sequence length="87" mass="10024">MVMQLAREELGIECLEKSIARTELYNADEVFFSGTAMEVAQVVEVDEIKVAHGRPGELTMKLKELFHDLIHGKNEKYKDSLRPVYRK</sequence>
<evidence type="ECO:0000313" key="1">
    <source>
        <dbReference type="EMBL" id="MEQ2401261.1"/>
    </source>
</evidence>
<organism evidence="1 2">
    <name type="scientific">Peptoniphilus hominis</name>
    <name type="common">ex Hitch et al. 2025</name>
    <dbReference type="NCBI Taxonomy" id="3133174"/>
    <lineage>
        <taxon>Bacteria</taxon>
        <taxon>Bacillati</taxon>
        <taxon>Bacillota</taxon>
        <taxon>Tissierellia</taxon>
        <taxon>Tissierellales</taxon>
        <taxon>Peptoniphilaceae</taxon>
        <taxon>Peptoniphilus</taxon>
    </lineage>
</organism>
<evidence type="ECO:0008006" key="3">
    <source>
        <dbReference type="Google" id="ProtNLM"/>
    </source>
</evidence>
<dbReference type="InterPro" id="IPR043132">
    <property type="entry name" value="BCAT-like_C"/>
</dbReference>
<dbReference type="Gene3D" id="3.20.10.10">
    <property type="entry name" value="D-amino Acid Aminotransferase, subunit A, domain 2"/>
    <property type="match status" value="1"/>
</dbReference>
<reference evidence="1 2" key="1">
    <citation type="submission" date="2024-03" db="EMBL/GenBank/DDBJ databases">
        <title>Human intestinal bacterial collection.</title>
        <authorList>
            <person name="Pauvert C."/>
            <person name="Hitch T.C.A."/>
            <person name="Clavel T."/>
        </authorList>
    </citation>
    <scope>NUCLEOTIDE SEQUENCE [LARGE SCALE GENOMIC DNA]</scope>
    <source>
        <strain evidence="1 2">CLA-SR-H025</strain>
    </source>
</reference>